<dbReference type="AlphaFoldDB" id="A0A1F4UNJ9"/>
<dbReference type="Proteomes" id="UP000178615">
    <property type="component" value="Unassembled WGS sequence"/>
</dbReference>
<protein>
    <submittedName>
        <fullName evidence="1">Uncharacterized protein</fullName>
    </submittedName>
</protein>
<proteinExistence type="predicted"/>
<gene>
    <name evidence="1" type="ORF">A2V49_02830</name>
</gene>
<accession>A0A1F4UNJ9</accession>
<comment type="caution">
    <text evidence="1">The sequence shown here is derived from an EMBL/GenBank/DDBJ whole genome shotgun (WGS) entry which is preliminary data.</text>
</comment>
<sequence length="170" mass="20304">MTNPKKHLITFAGPVGSSKSPIAYYLSHKLNLPIFNNDTIRTEITEDLIVFDQDEYIRRRDLRLKDLLDKNASFIYDASVDREWKNKYKIVNEYKYKYFIISLDLSKDLLLKLYNAKGYHESVERLEQLFIDHQNFLSEYSSIVGIHITDDNFYNRLEICYDAVFKWLKK</sequence>
<dbReference type="SUPFAM" id="SSF52540">
    <property type="entry name" value="P-loop containing nucleoside triphosphate hydrolases"/>
    <property type="match status" value="1"/>
</dbReference>
<evidence type="ECO:0000313" key="2">
    <source>
        <dbReference type="Proteomes" id="UP000178615"/>
    </source>
</evidence>
<evidence type="ECO:0000313" key="1">
    <source>
        <dbReference type="EMBL" id="OGC46442.1"/>
    </source>
</evidence>
<reference evidence="1 2" key="1">
    <citation type="journal article" date="2016" name="Nat. Commun.">
        <title>Thousands of microbial genomes shed light on interconnected biogeochemical processes in an aquifer system.</title>
        <authorList>
            <person name="Anantharaman K."/>
            <person name="Brown C.T."/>
            <person name="Hug L.A."/>
            <person name="Sharon I."/>
            <person name="Castelle C.J."/>
            <person name="Probst A.J."/>
            <person name="Thomas B.C."/>
            <person name="Singh A."/>
            <person name="Wilkins M.J."/>
            <person name="Karaoz U."/>
            <person name="Brodie E.L."/>
            <person name="Williams K.H."/>
            <person name="Hubbard S.S."/>
            <person name="Banfield J.F."/>
        </authorList>
    </citation>
    <scope>NUCLEOTIDE SEQUENCE [LARGE SCALE GENOMIC DNA]</scope>
</reference>
<dbReference type="Gene3D" id="3.40.50.300">
    <property type="entry name" value="P-loop containing nucleotide triphosphate hydrolases"/>
    <property type="match status" value="1"/>
</dbReference>
<dbReference type="InterPro" id="IPR027417">
    <property type="entry name" value="P-loop_NTPase"/>
</dbReference>
<dbReference type="EMBL" id="MEUV01000004">
    <property type="protein sequence ID" value="OGC46442.1"/>
    <property type="molecule type" value="Genomic_DNA"/>
</dbReference>
<organism evidence="1 2">
    <name type="scientific">candidate division WWE3 bacterium RBG_19FT_COMBO_34_6</name>
    <dbReference type="NCBI Taxonomy" id="1802612"/>
    <lineage>
        <taxon>Bacteria</taxon>
        <taxon>Katanobacteria</taxon>
    </lineage>
</organism>
<name>A0A1F4UNJ9_UNCKA</name>